<dbReference type="EMBL" id="LS992241">
    <property type="protein sequence ID" value="SYX84982.1"/>
    <property type="molecule type" value="Genomic_DNA"/>
</dbReference>
<dbReference type="Pfam" id="PF01547">
    <property type="entry name" value="SBP_bac_1"/>
    <property type="match status" value="1"/>
</dbReference>
<dbReference type="RefSeq" id="WP_138186751.1">
    <property type="nucleotide sequence ID" value="NZ_LS992241.1"/>
</dbReference>
<sequence length="238" mass="27672">MKKMLIVFILITIILSGCFSNTRTEPVTLKVVYESQEEFMNKYGDMYRVKHPNIEFEVIPLSQYYKEGLSGEIYNTIVETQKPDLLYGFDLENYSAEGKLIDLEPFVTKEFLESIHPYMLEYLRFKGSGHLYALSPTFAGKALFYNKTIFDQYAVPYPADKMSWNELFALAKRLRAVEDIQHTTKSFSFYYAGTDLFSLAMEIASSRNVRYLNSDGTKITINTDNWKDIFDPLIQMMN</sequence>
<name>A0A383REE1_PAEAL</name>
<organism evidence="1 2">
    <name type="scientific">Paenibacillus alvei</name>
    <name type="common">Bacillus alvei</name>
    <dbReference type="NCBI Taxonomy" id="44250"/>
    <lineage>
        <taxon>Bacteria</taxon>
        <taxon>Bacillati</taxon>
        <taxon>Bacillota</taxon>
        <taxon>Bacilli</taxon>
        <taxon>Bacillales</taxon>
        <taxon>Paenibacillaceae</taxon>
        <taxon>Paenibacillus</taxon>
    </lineage>
</organism>
<dbReference type="SUPFAM" id="SSF53850">
    <property type="entry name" value="Periplasmic binding protein-like II"/>
    <property type="match status" value="1"/>
</dbReference>
<dbReference type="InterPro" id="IPR050490">
    <property type="entry name" value="Bact_solute-bd_prot1"/>
</dbReference>
<evidence type="ECO:0008006" key="3">
    <source>
        <dbReference type="Google" id="ProtNLM"/>
    </source>
</evidence>
<dbReference type="PANTHER" id="PTHR43649">
    <property type="entry name" value="ARABINOSE-BINDING PROTEIN-RELATED"/>
    <property type="match status" value="1"/>
</dbReference>
<reference evidence="2" key="1">
    <citation type="submission" date="2018-08" db="EMBL/GenBank/DDBJ databases">
        <authorList>
            <person name="Chevrot R."/>
        </authorList>
    </citation>
    <scope>NUCLEOTIDE SEQUENCE [LARGE SCALE GENOMIC DNA]</scope>
</reference>
<dbReference type="Gene3D" id="3.40.190.10">
    <property type="entry name" value="Periplasmic binding protein-like II"/>
    <property type="match status" value="1"/>
</dbReference>
<evidence type="ECO:0000313" key="1">
    <source>
        <dbReference type="EMBL" id="SYX84982.1"/>
    </source>
</evidence>
<accession>A0A383REE1</accession>
<dbReference type="PROSITE" id="PS51257">
    <property type="entry name" value="PROKAR_LIPOPROTEIN"/>
    <property type="match status" value="1"/>
</dbReference>
<dbReference type="InterPro" id="IPR006059">
    <property type="entry name" value="SBP"/>
</dbReference>
<proteinExistence type="predicted"/>
<protein>
    <recommendedName>
        <fullName evidence="3">Extracellular solute-binding protein</fullName>
    </recommendedName>
</protein>
<evidence type="ECO:0000313" key="2">
    <source>
        <dbReference type="Proteomes" id="UP000304148"/>
    </source>
</evidence>
<dbReference type="Proteomes" id="UP000304148">
    <property type="component" value="Chromosome"/>
</dbReference>
<dbReference type="AlphaFoldDB" id="A0A383REE1"/>
<gene>
    <name evidence="1" type="ORF">PBLR_13404</name>
</gene>